<proteinExistence type="predicted"/>
<keyword evidence="2" id="KW-0460">Magnesium</keyword>
<dbReference type="AlphaFoldDB" id="A0A2R6NIE4"/>
<sequence>MDGKCDEAELWHVPNSLRILTYFCADIVGQDTTMISILSSGTSAAGNVSALVVADAAEAPDREVSRRRKRKRKRTRGKNPETQRSTPWMDSLPMTEYESKEQSINSNDGVKAIPVIKRYLDEMPALRHLVLVIKAFLAHKGLNSAASGGLGGYATICLAIHLLQVNPGKRPTAHLENPMGNELLGFLLIDFFAYYGDKFRYDTDCVSVTTGSLISKEVKRWNNEQNPDALSIECLLHPDSGELKKRLDGLLLPTAYEPPPNSRYFERSLKHQAHNESIYTWRRYVERYTEAQAPNGGDHWSYDPSRSSYSDERKKRRRI</sequence>
<name>A0A2R6NIE4_9APHY</name>
<dbReference type="GO" id="GO:0005730">
    <property type="term" value="C:nucleolus"/>
    <property type="evidence" value="ECO:0007669"/>
    <property type="project" value="TreeGrafter"/>
</dbReference>
<dbReference type="Pfam" id="PF03828">
    <property type="entry name" value="PAP_assoc"/>
    <property type="match status" value="1"/>
</dbReference>
<dbReference type="GO" id="GO:0031123">
    <property type="term" value="P:RNA 3'-end processing"/>
    <property type="evidence" value="ECO:0007669"/>
    <property type="project" value="TreeGrafter"/>
</dbReference>
<evidence type="ECO:0000256" key="2">
    <source>
        <dbReference type="ARBA" id="ARBA00022842"/>
    </source>
</evidence>
<dbReference type="Proteomes" id="UP000186601">
    <property type="component" value="Unassembled WGS sequence"/>
</dbReference>
<dbReference type="GO" id="GO:0046872">
    <property type="term" value="F:metal ion binding"/>
    <property type="evidence" value="ECO:0007669"/>
    <property type="project" value="UniProtKB-KW"/>
</dbReference>
<reference evidence="5 6" key="1">
    <citation type="submission" date="2018-02" db="EMBL/GenBank/DDBJ databases">
        <title>Genome sequence of the basidiomycete white-rot fungus Phlebia centrifuga.</title>
        <authorList>
            <person name="Granchi Z."/>
            <person name="Peng M."/>
            <person name="de Vries R.P."/>
            <person name="Hilden K."/>
            <person name="Makela M.R."/>
            <person name="Grigoriev I."/>
            <person name="Riley R."/>
        </authorList>
    </citation>
    <scope>NUCLEOTIDE SEQUENCE [LARGE SCALE GENOMIC DNA]</scope>
    <source>
        <strain evidence="5 6">FBCC195</strain>
    </source>
</reference>
<feature type="compositionally biased region" description="Basic residues" evidence="3">
    <location>
        <begin position="65"/>
        <end position="77"/>
    </location>
</feature>
<keyword evidence="6" id="KW-1185">Reference proteome</keyword>
<comment type="caution">
    <text evidence="5">The sequence shown here is derived from an EMBL/GenBank/DDBJ whole genome shotgun (WGS) entry which is preliminary data.</text>
</comment>
<gene>
    <name evidence="5" type="ORF">PHLCEN_2v12094</name>
</gene>
<dbReference type="EMBL" id="MLYV02001224">
    <property type="protein sequence ID" value="PSR72028.1"/>
    <property type="molecule type" value="Genomic_DNA"/>
</dbReference>
<accession>A0A2R6NIE4</accession>
<evidence type="ECO:0000256" key="3">
    <source>
        <dbReference type="SAM" id="MobiDB-lite"/>
    </source>
</evidence>
<dbReference type="GO" id="GO:0043634">
    <property type="term" value="P:polyadenylation-dependent ncRNA catabolic process"/>
    <property type="evidence" value="ECO:0007669"/>
    <property type="project" value="TreeGrafter"/>
</dbReference>
<dbReference type="InterPro" id="IPR045862">
    <property type="entry name" value="Trf4-like"/>
</dbReference>
<dbReference type="OrthoDB" id="273917at2759"/>
<dbReference type="Gene3D" id="1.10.1410.10">
    <property type="match status" value="1"/>
</dbReference>
<evidence type="ECO:0000313" key="6">
    <source>
        <dbReference type="Proteomes" id="UP000186601"/>
    </source>
</evidence>
<dbReference type="SUPFAM" id="SSF81631">
    <property type="entry name" value="PAP/OAS1 substrate-binding domain"/>
    <property type="match status" value="1"/>
</dbReference>
<feature type="region of interest" description="Disordered" evidence="3">
    <location>
        <begin position="295"/>
        <end position="319"/>
    </location>
</feature>
<dbReference type="PANTHER" id="PTHR23092">
    <property type="entry name" value="POLY(A) RNA POLYMERASE"/>
    <property type="match status" value="1"/>
</dbReference>
<evidence type="ECO:0000256" key="1">
    <source>
        <dbReference type="ARBA" id="ARBA00022723"/>
    </source>
</evidence>
<keyword evidence="1" id="KW-0479">Metal-binding</keyword>
<protein>
    <recommendedName>
        <fullName evidence="4">PAP-associated domain-containing protein</fullName>
    </recommendedName>
</protein>
<feature type="region of interest" description="Disordered" evidence="3">
    <location>
        <begin position="59"/>
        <end position="90"/>
    </location>
</feature>
<evidence type="ECO:0000259" key="4">
    <source>
        <dbReference type="Pfam" id="PF03828"/>
    </source>
</evidence>
<dbReference type="GO" id="GO:1990817">
    <property type="term" value="F:poly(A) RNA polymerase activity"/>
    <property type="evidence" value="ECO:0007669"/>
    <property type="project" value="InterPro"/>
</dbReference>
<evidence type="ECO:0000313" key="5">
    <source>
        <dbReference type="EMBL" id="PSR72028.1"/>
    </source>
</evidence>
<dbReference type="InterPro" id="IPR002058">
    <property type="entry name" value="PAP_assoc"/>
</dbReference>
<feature type="domain" description="PAP-associated" evidence="4">
    <location>
        <begin position="184"/>
        <end position="233"/>
    </location>
</feature>
<dbReference type="GO" id="GO:0003729">
    <property type="term" value="F:mRNA binding"/>
    <property type="evidence" value="ECO:0007669"/>
    <property type="project" value="TreeGrafter"/>
</dbReference>
<dbReference type="PANTHER" id="PTHR23092:SF15">
    <property type="entry name" value="INACTIVE NON-CANONICAL POLY(A) RNA POLYMERASE PROTEIN TRF4-2-RELATED"/>
    <property type="match status" value="1"/>
</dbReference>
<organism evidence="5 6">
    <name type="scientific">Hermanssonia centrifuga</name>
    <dbReference type="NCBI Taxonomy" id="98765"/>
    <lineage>
        <taxon>Eukaryota</taxon>
        <taxon>Fungi</taxon>
        <taxon>Dikarya</taxon>
        <taxon>Basidiomycota</taxon>
        <taxon>Agaricomycotina</taxon>
        <taxon>Agaricomycetes</taxon>
        <taxon>Polyporales</taxon>
        <taxon>Meruliaceae</taxon>
        <taxon>Hermanssonia</taxon>
    </lineage>
</organism>
<dbReference type="STRING" id="98765.A0A2R6NIE4"/>
<dbReference type="GO" id="GO:0031499">
    <property type="term" value="C:TRAMP complex"/>
    <property type="evidence" value="ECO:0007669"/>
    <property type="project" value="TreeGrafter"/>
</dbReference>